<keyword evidence="1" id="KW-0732">Signal</keyword>
<dbReference type="EMBL" id="WTPW01002257">
    <property type="protein sequence ID" value="KAF0389236.1"/>
    <property type="molecule type" value="Genomic_DNA"/>
</dbReference>
<name>A0A8H4A221_GIGMA</name>
<accession>A0A8H4A221</accession>
<gene>
    <name evidence="2" type="ORF">F8M41_010945</name>
</gene>
<dbReference type="GO" id="GO:0006508">
    <property type="term" value="P:proteolysis"/>
    <property type="evidence" value="ECO:0007669"/>
    <property type="project" value="UniProtKB-KW"/>
</dbReference>
<dbReference type="InterPro" id="IPR009003">
    <property type="entry name" value="Peptidase_S1_PA"/>
</dbReference>
<proteinExistence type="predicted"/>
<evidence type="ECO:0000256" key="1">
    <source>
        <dbReference type="SAM" id="SignalP"/>
    </source>
</evidence>
<protein>
    <submittedName>
        <fullName evidence="2">Serine protease</fullName>
    </submittedName>
</protein>
<keyword evidence="2" id="KW-0645">Protease</keyword>
<evidence type="ECO:0000313" key="3">
    <source>
        <dbReference type="Proteomes" id="UP000439903"/>
    </source>
</evidence>
<dbReference type="SUPFAM" id="SSF50494">
    <property type="entry name" value="Trypsin-like serine proteases"/>
    <property type="match status" value="1"/>
</dbReference>
<dbReference type="InterPro" id="IPR043504">
    <property type="entry name" value="Peptidase_S1_PA_chymotrypsin"/>
</dbReference>
<dbReference type="CDD" id="cd21112">
    <property type="entry name" value="alphaLP-like"/>
    <property type="match status" value="1"/>
</dbReference>
<dbReference type="OrthoDB" id="2345133at2759"/>
<dbReference type="Gene3D" id="2.40.10.10">
    <property type="entry name" value="Trypsin-like serine proteases"/>
    <property type="match status" value="2"/>
</dbReference>
<dbReference type="AlphaFoldDB" id="A0A8H4A221"/>
<dbReference type="Proteomes" id="UP000439903">
    <property type="component" value="Unassembled WGS sequence"/>
</dbReference>
<keyword evidence="2" id="KW-0378">Hydrolase</keyword>
<sequence length="446" mass="50561">MKNTYRICFFQTLFILFIILQNHSIHSQYKPLADLWNVAENEVPELLVRKKNLITGNHLLASLLNEEDFGGSYIDVKSNKIYINILNLSNKQKILEDPKMEKYKDLLEFNQVFNSLTNLNSTFKKLISLVIQYNVNNLIIDIEYKVNNVVIYLDYNDKENNDFINHAKKFNVIIRHRGISISSISNYQHGPNQNKRNLIKRAPPSKRPKLAIEILGGDGLHNKESYGCSAGFWVVDKEFPEIILLTTVGHCAIKGPFKSDGSVDFYHLTWNSLMTNTFVGTMETYDYEPIDRGYVAVNTSDTKLSIFPSIMNSDDRTYLELHIVGHKVLSEKDIGSTICKSGYRTHVTCGTLREIHDTLIMDGKTYKFVLEAELFSAEGDSGGPVFQYSTDDDGVVRENVNIVGLLLAGNSTTNTTLFHPVDKILVDEDNGIELTLLTVSNIGEIR</sequence>
<evidence type="ECO:0000313" key="2">
    <source>
        <dbReference type="EMBL" id="KAF0389236.1"/>
    </source>
</evidence>
<keyword evidence="3" id="KW-1185">Reference proteome</keyword>
<organism evidence="2 3">
    <name type="scientific">Gigaspora margarita</name>
    <dbReference type="NCBI Taxonomy" id="4874"/>
    <lineage>
        <taxon>Eukaryota</taxon>
        <taxon>Fungi</taxon>
        <taxon>Fungi incertae sedis</taxon>
        <taxon>Mucoromycota</taxon>
        <taxon>Glomeromycotina</taxon>
        <taxon>Glomeromycetes</taxon>
        <taxon>Diversisporales</taxon>
        <taxon>Gigasporaceae</taxon>
        <taxon>Gigaspora</taxon>
    </lineage>
</organism>
<reference evidence="2 3" key="1">
    <citation type="journal article" date="2019" name="Environ. Microbiol.">
        <title>At the nexus of three kingdoms: the genome of the mycorrhizal fungus Gigaspora margarita provides insights into plant, endobacterial and fungal interactions.</title>
        <authorList>
            <person name="Venice F."/>
            <person name="Ghignone S."/>
            <person name="Salvioli di Fossalunga A."/>
            <person name="Amselem J."/>
            <person name="Novero M."/>
            <person name="Xianan X."/>
            <person name="Sedzielewska Toro K."/>
            <person name="Morin E."/>
            <person name="Lipzen A."/>
            <person name="Grigoriev I.V."/>
            <person name="Henrissat B."/>
            <person name="Martin F.M."/>
            <person name="Bonfante P."/>
        </authorList>
    </citation>
    <scope>NUCLEOTIDE SEQUENCE [LARGE SCALE GENOMIC DNA]</scope>
    <source>
        <strain evidence="2 3">BEG34</strain>
    </source>
</reference>
<dbReference type="GO" id="GO:0008233">
    <property type="term" value="F:peptidase activity"/>
    <property type="evidence" value="ECO:0007669"/>
    <property type="project" value="UniProtKB-KW"/>
</dbReference>
<feature type="signal peptide" evidence="1">
    <location>
        <begin position="1"/>
        <end position="27"/>
    </location>
</feature>
<comment type="caution">
    <text evidence="2">The sequence shown here is derived from an EMBL/GenBank/DDBJ whole genome shotgun (WGS) entry which is preliminary data.</text>
</comment>
<feature type="chain" id="PRO_5034270745" evidence="1">
    <location>
        <begin position="28"/>
        <end position="446"/>
    </location>
</feature>